<dbReference type="OrthoDB" id="8223306at2"/>
<dbReference type="CDD" id="cd00090">
    <property type="entry name" value="HTH_ARSR"/>
    <property type="match status" value="1"/>
</dbReference>
<dbReference type="Proteomes" id="UP000248134">
    <property type="component" value="Unassembled WGS sequence"/>
</dbReference>
<name>A0A323UN17_RHOPL</name>
<dbReference type="InterPro" id="IPR011991">
    <property type="entry name" value="ArsR-like_HTH"/>
</dbReference>
<accession>A0A323UN17</accession>
<comment type="caution">
    <text evidence="3">The sequence shown here is derived from an EMBL/GenBank/DDBJ whole genome shotgun (WGS) entry which is preliminary data.</text>
</comment>
<dbReference type="CDD" id="cd05403">
    <property type="entry name" value="NT_KNTase_like"/>
    <property type="match status" value="1"/>
</dbReference>
<organism evidence="3 4">
    <name type="scientific">Rhodopseudomonas palustris</name>
    <dbReference type="NCBI Taxonomy" id="1076"/>
    <lineage>
        <taxon>Bacteria</taxon>
        <taxon>Pseudomonadati</taxon>
        <taxon>Pseudomonadota</taxon>
        <taxon>Alphaproteobacteria</taxon>
        <taxon>Hyphomicrobiales</taxon>
        <taxon>Nitrobacteraceae</taxon>
        <taxon>Rhodopseudomonas</taxon>
    </lineage>
</organism>
<proteinExistence type="predicted"/>
<dbReference type="SUPFAM" id="SSF46785">
    <property type="entry name" value="Winged helix' DNA-binding domain"/>
    <property type="match status" value="1"/>
</dbReference>
<dbReference type="EMBL" id="QKQS01000001">
    <property type="protein sequence ID" value="PZA14025.1"/>
    <property type="molecule type" value="Genomic_DNA"/>
</dbReference>
<evidence type="ECO:0000259" key="2">
    <source>
        <dbReference type="Pfam" id="PF18765"/>
    </source>
</evidence>
<dbReference type="InterPro" id="IPR036390">
    <property type="entry name" value="WH_DNA-bd_sf"/>
</dbReference>
<evidence type="ECO:0000313" key="3">
    <source>
        <dbReference type="EMBL" id="PZA14025.1"/>
    </source>
</evidence>
<dbReference type="InterPro" id="IPR036388">
    <property type="entry name" value="WH-like_DNA-bd_sf"/>
</dbReference>
<feature type="compositionally biased region" description="Polar residues" evidence="1">
    <location>
        <begin position="203"/>
        <end position="214"/>
    </location>
</feature>
<dbReference type="SUPFAM" id="SSF81301">
    <property type="entry name" value="Nucleotidyltransferase"/>
    <property type="match status" value="1"/>
</dbReference>
<protein>
    <submittedName>
        <fullName evidence="3">Transcriptional regulator</fullName>
    </submittedName>
</protein>
<reference evidence="3 4" key="1">
    <citation type="submission" date="2018-06" db="EMBL/GenBank/DDBJ databases">
        <title>Draft Whole-Genome Sequence of the purple photosynthetic bacterium Rhodospeudomonas palustris XCP.</title>
        <authorList>
            <person name="Rayyan A."/>
            <person name="Meyer T.E."/>
            <person name="Kyndt J.A."/>
        </authorList>
    </citation>
    <scope>NUCLEOTIDE SEQUENCE [LARGE SCALE GENOMIC DNA]</scope>
    <source>
        <strain evidence="3 4">XCP</strain>
    </source>
</reference>
<sequence>MNELSPSEALFSAVQQRVLGLLFGQPSRSFYTSEIVRRVRSGTGAVERELSRLRRSGLVSVQHIGNQKHYQADPDSPIFNELCSLVKKTVGIADPVRDALEPFSDAVATAFIFGSVAKGTETANSDVDLMVIGDDLDYSELYSAAQTMEHALGRKVNPIFLTPRDWGRKASDATSFVSKVAIQPKIFVRGSEKNLHAWTKQNSITSSASATSKPNRLPAPNLTEC</sequence>
<dbReference type="RefSeq" id="WP_110784074.1">
    <property type="nucleotide sequence ID" value="NZ_QKQS01000001.1"/>
</dbReference>
<gene>
    <name evidence="3" type="ORF">DNX69_00940</name>
</gene>
<dbReference type="InterPro" id="IPR041633">
    <property type="entry name" value="Polbeta"/>
</dbReference>
<dbReference type="Gene3D" id="3.30.460.10">
    <property type="entry name" value="Beta Polymerase, domain 2"/>
    <property type="match status" value="1"/>
</dbReference>
<evidence type="ECO:0000256" key="1">
    <source>
        <dbReference type="SAM" id="MobiDB-lite"/>
    </source>
</evidence>
<evidence type="ECO:0000313" key="4">
    <source>
        <dbReference type="Proteomes" id="UP000248134"/>
    </source>
</evidence>
<dbReference type="GO" id="GO:0006355">
    <property type="term" value="P:regulation of DNA-templated transcription"/>
    <property type="evidence" value="ECO:0007669"/>
    <property type="project" value="UniProtKB-ARBA"/>
</dbReference>
<dbReference type="AlphaFoldDB" id="A0A323UN17"/>
<dbReference type="Gene3D" id="1.10.10.10">
    <property type="entry name" value="Winged helix-like DNA-binding domain superfamily/Winged helix DNA-binding domain"/>
    <property type="match status" value="1"/>
</dbReference>
<feature type="region of interest" description="Disordered" evidence="1">
    <location>
        <begin position="203"/>
        <end position="225"/>
    </location>
</feature>
<dbReference type="Pfam" id="PF18765">
    <property type="entry name" value="Polbeta"/>
    <property type="match status" value="1"/>
</dbReference>
<feature type="domain" description="Polymerase beta nucleotidyltransferase" evidence="2">
    <location>
        <begin position="105"/>
        <end position="159"/>
    </location>
</feature>
<dbReference type="InterPro" id="IPR043519">
    <property type="entry name" value="NT_sf"/>
</dbReference>